<dbReference type="EMBL" id="QBKG01000013">
    <property type="protein sequence ID" value="PTX03707.1"/>
    <property type="molecule type" value="Genomic_DNA"/>
</dbReference>
<name>A0A2T5XST1_9FLAO</name>
<feature type="transmembrane region" description="Helical" evidence="1">
    <location>
        <begin position="12"/>
        <end position="33"/>
    </location>
</feature>
<gene>
    <name evidence="2" type="ORF">C8P65_11334</name>
</gene>
<evidence type="ECO:0000313" key="2">
    <source>
        <dbReference type="EMBL" id="PTX03707.1"/>
    </source>
</evidence>
<dbReference type="GeneID" id="84581264"/>
<dbReference type="Proteomes" id="UP000243985">
    <property type="component" value="Unassembled WGS sequence"/>
</dbReference>
<keyword evidence="1" id="KW-0812">Transmembrane</keyword>
<evidence type="ECO:0000313" key="3">
    <source>
        <dbReference type="Proteomes" id="UP000243985"/>
    </source>
</evidence>
<dbReference type="RefSeq" id="WP_107782597.1">
    <property type="nucleotide sequence ID" value="NZ_CAUTFX010000029.1"/>
</dbReference>
<comment type="caution">
    <text evidence="2">The sequence shown here is derived from an EMBL/GenBank/DDBJ whole genome shotgun (WGS) entry which is preliminary data.</text>
</comment>
<sequence>MAYASCQYSQLLLALAVNSASYATTATSVIYLLRKLLQIQNEGFKAILVPPSKTTAIDYRDYLMKECKLDCEEPELMIVVDKFQLDLLINHIYSKRNTGITRISLS</sequence>
<dbReference type="AlphaFoldDB" id="A0A2T5XST1"/>
<keyword evidence="1" id="KW-1133">Transmembrane helix</keyword>
<accession>A0A2T5XST1</accession>
<proteinExistence type="predicted"/>
<reference evidence="2 3" key="1">
    <citation type="submission" date="2018-04" db="EMBL/GenBank/DDBJ databases">
        <title>Genomic Encyclopedia of Archaeal and Bacterial Type Strains, Phase II (KMG-II): from individual species to whole genera.</title>
        <authorList>
            <person name="Goeker M."/>
        </authorList>
    </citation>
    <scope>NUCLEOTIDE SEQUENCE [LARGE SCALE GENOMIC DNA]</scope>
    <source>
        <strain evidence="2 3">DSM 22902</strain>
    </source>
</reference>
<keyword evidence="1" id="KW-0472">Membrane</keyword>
<protein>
    <submittedName>
        <fullName evidence="2">Uncharacterized protein</fullName>
    </submittedName>
</protein>
<evidence type="ECO:0000256" key="1">
    <source>
        <dbReference type="SAM" id="Phobius"/>
    </source>
</evidence>
<organism evidence="2 3">
    <name type="scientific">Capnocytophaga leadbetteri</name>
    <dbReference type="NCBI Taxonomy" id="327575"/>
    <lineage>
        <taxon>Bacteria</taxon>
        <taxon>Pseudomonadati</taxon>
        <taxon>Bacteroidota</taxon>
        <taxon>Flavobacteriia</taxon>
        <taxon>Flavobacteriales</taxon>
        <taxon>Flavobacteriaceae</taxon>
        <taxon>Capnocytophaga</taxon>
    </lineage>
</organism>